<dbReference type="EMBL" id="FWWR01000009">
    <property type="protein sequence ID" value="SMB88320.1"/>
    <property type="molecule type" value="Genomic_DNA"/>
</dbReference>
<proteinExistence type="predicted"/>
<evidence type="ECO:0000313" key="4">
    <source>
        <dbReference type="EMBL" id="SMB88320.1"/>
    </source>
</evidence>
<dbReference type="Gene3D" id="3.40.605.10">
    <property type="entry name" value="Aldehyde Dehydrogenase, Chain A, domain 1"/>
    <property type="match status" value="1"/>
</dbReference>
<reference evidence="5" key="1">
    <citation type="submission" date="2017-04" db="EMBL/GenBank/DDBJ databases">
        <authorList>
            <person name="Varghese N."/>
            <person name="Submissions S."/>
        </authorList>
    </citation>
    <scope>NUCLEOTIDE SEQUENCE [LARGE SCALE GENOMIC DNA]</scope>
    <source>
        <strain evidence="5">DSM 20463</strain>
    </source>
</reference>
<dbReference type="RefSeq" id="WP_084230932.1">
    <property type="nucleotide sequence ID" value="NZ_FWWR01000009.1"/>
</dbReference>
<name>A0A1W1V593_PEPAS</name>
<dbReference type="InterPro" id="IPR016163">
    <property type="entry name" value="Ald_DH_C"/>
</dbReference>
<dbReference type="PANTHER" id="PTHR11699">
    <property type="entry name" value="ALDEHYDE DEHYDROGENASE-RELATED"/>
    <property type="match status" value="1"/>
</dbReference>
<dbReference type="STRING" id="573058.SAMN00017477_1385"/>
<evidence type="ECO:0000259" key="3">
    <source>
        <dbReference type="Pfam" id="PF00171"/>
    </source>
</evidence>
<dbReference type="GO" id="GO:0008774">
    <property type="term" value="F:acetaldehyde dehydrogenase (acetylating) activity"/>
    <property type="evidence" value="ECO:0007669"/>
    <property type="project" value="InterPro"/>
</dbReference>
<dbReference type="OrthoDB" id="9815791at2"/>
<evidence type="ECO:0000313" key="5">
    <source>
        <dbReference type="Proteomes" id="UP000192368"/>
    </source>
</evidence>
<gene>
    <name evidence="4" type="ORF">SAMN00017477_1385</name>
</gene>
<organism evidence="4 5">
    <name type="scientific">Peptoniphilus asaccharolyticus DSM 20463</name>
    <dbReference type="NCBI Taxonomy" id="573058"/>
    <lineage>
        <taxon>Bacteria</taxon>
        <taxon>Bacillati</taxon>
        <taxon>Bacillota</taxon>
        <taxon>Tissierellia</taxon>
        <taxon>Tissierellales</taxon>
        <taxon>Peptoniphilaceae</taxon>
        <taxon>Peptoniphilus</taxon>
    </lineage>
</organism>
<dbReference type="InterPro" id="IPR015590">
    <property type="entry name" value="Aldehyde_DH_dom"/>
</dbReference>
<evidence type="ECO:0000256" key="1">
    <source>
        <dbReference type="ARBA" id="ARBA00023002"/>
    </source>
</evidence>
<dbReference type="AlphaFoldDB" id="A0A1W1V593"/>
<dbReference type="Pfam" id="PF00171">
    <property type="entry name" value="Aldedh"/>
    <property type="match status" value="1"/>
</dbReference>
<keyword evidence="5" id="KW-1185">Reference proteome</keyword>
<dbReference type="Gene3D" id="3.40.309.10">
    <property type="entry name" value="Aldehyde Dehydrogenase, Chain A, domain 2"/>
    <property type="match status" value="1"/>
</dbReference>
<evidence type="ECO:0000256" key="2">
    <source>
        <dbReference type="ARBA" id="ARBA00023027"/>
    </source>
</evidence>
<dbReference type="InterPro" id="IPR016162">
    <property type="entry name" value="Ald_DH_N"/>
</dbReference>
<dbReference type="SUPFAM" id="SSF53720">
    <property type="entry name" value="ALDH-like"/>
    <property type="match status" value="1"/>
</dbReference>
<feature type="domain" description="Aldehyde dehydrogenase" evidence="3">
    <location>
        <begin position="9"/>
        <end position="266"/>
    </location>
</feature>
<keyword evidence="2" id="KW-0520">NAD</keyword>
<dbReference type="Proteomes" id="UP000192368">
    <property type="component" value="Unassembled WGS sequence"/>
</dbReference>
<dbReference type="InterPro" id="IPR012408">
    <property type="entry name" value="Acetald_propionald_DH-rel"/>
</dbReference>
<dbReference type="PIRSF" id="PIRSF036410">
    <property type="entry name" value="EutE_PduP"/>
    <property type="match status" value="1"/>
</dbReference>
<dbReference type="InterPro" id="IPR016161">
    <property type="entry name" value="Ald_DH/histidinol_DH"/>
</dbReference>
<protein>
    <submittedName>
        <fullName evidence="4">Propionaldehyde dehydrogenase</fullName>
    </submittedName>
</protein>
<accession>A0A1W1V593</accession>
<sequence length="438" mass="47950">MNKRAVFDTVCDAIDAVKSSFQLYRKLGISDREEIIQELRKDLLNHVEELAQKSYEETCMGNVVSKIEKIKLSIERTPGTEDLVSEVLTKDKVMTLYEYSAFGIACAIMPSTNPVATVINNVIGLLASGNAVILCPHPRAIEVTKYLTDIISTTILRTSGIDNLVTTLSEVSIKNISEIMHHPDVNLLVVTGGSDIARAANKCDKKVISAGSANPTFIVDETADLDKAASCIVKGASFDNNILCVTEKNIVIVESVYDKFKTALEKEGVFYVDTVEDMLKLSKVLLTEDLKPNKFFGGKDVKEILKFAGIESNGIYKIIAVDVPKIHPFATEELLMPVVAIVKAKNFDDALETSLNLEQGLHHTAGIYSNIIERLNIAAKQMQTSIFVKNGCSLEGIGFSDNNPVSFTIANKTGEGSTSARNFARMRRCALVDAFSIR</sequence>
<keyword evidence="1" id="KW-0560">Oxidoreductase</keyword>
<dbReference type="NCBIfam" id="NF011927">
    <property type="entry name" value="PRK15398.1"/>
    <property type="match status" value="1"/>
</dbReference>